<dbReference type="VEuPathDB" id="FungiDB:SPRG_17599"/>
<sequence length="191" mass="20693">WPTGPSNASPLPDHELDACFRTWLAAHDVEELAPLLRNAKLQTGLRRFAFVHGDLNVVAFVAEATCVVAADWLLAASKGHTSVLDWLEARSSAYPRGLMECGVSSNQLDVVVWAHKRQLDVAGNLRTVAAERGFLEILIYLDAHSLSGWDPMGVSIAAERGHVDVLCFLRAKAYAGTGPVLVDGGSDVRFM</sequence>
<dbReference type="RefSeq" id="XP_012212348.1">
    <property type="nucleotide sequence ID" value="XM_012356958.1"/>
</dbReference>
<keyword evidence="2" id="KW-1185">Reference proteome</keyword>
<evidence type="ECO:0000313" key="2">
    <source>
        <dbReference type="Proteomes" id="UP000030745"/>
    </source>
</evidence>
<dbReference type="GeneID" id="24139133"/>
<dbReference type="SUPFAM" id="SSF140860">
    <property type="entry name" value="Pseudo ankyrin repeat-like"/>
    <property type="match status" value="1"/>
</dbReference>
<organism evidence="1 2">
    <name type="scientific">Saprolegnia parasitica (strain CBS 223.65)</name>
    <dbReference type="NCBI Taxonomy" id="695850"/>
    <lineage>
        <taxon>Eukaryota</taxon>
        <taxon>Sar</taxon>
        <taxon>Stramenopiles</taxon>
        <taxon>Oomycota</taxon>
        <taxon>Saprolegniomycetes</taxon>
        <taxon>Saprolegniales</taxon>
        <taxon>Saprolegniaceae</taxon>
        <taxon>Saprolegnia</taxon>
    </lineage>
</organism>
<accession>A0A067BQH7</accession>
<protein>
    <submittedName>
        <fullName evidence="1">Uncharacterized protein</fullName>
    </submittedName>
</protein>
<feature type="non-terminal residue" evidence="1">
    <location>
        <position position="1"/>
    </location>
</feature>
<dbReference type="KEGG" id="spar:SPRG_17599"/>
<dbReference type="STRING" id="695850.A0A067BQH7"/>
<dbReference type="AlphaFoldDB" id="A0A067BQH7"/>
<dbReference type="EMBL" id="KK583850">
    <property type="protein sequence ID" value="KDO16942.1"/>
    <property type="molecule type" value="Genomic_DNA"/>
</dbReference>
<reference evidence="1 2" key="1">
    <citation type="journal article" date="2013" name="PLoS Genet.">
        <title>Distinctive expansion of potential virulence genes in the genome of the oomycete fish pathogen Saprolegnia parasitica.</title>
        <authorList>
            <person name="Jiang R.H."/>
            <person name="de Bruijn I."/>
            <person name="Haas B.J."/>
            <person name="Belmonte R."/>
            <person name="Lobach L."/>
            <person name="Christie J."/>
            <person name="van den Ackerveken G."/>
            <person name="Bottin A."/>
            <person name="Bulone V."/>
            <person name="Diaz-Moreno S.M."/>
            <person name="Dumas B."/>
            <person name="Fan L."/>
            <person name="Gaulin E."/>
            <person name="Govers F."/>
            <person name="Grenville-Briggs L.J."/>
            <person name="Horner N.R."/>
            <person name="Levin J.Z."/>
            <person name="Mammella M."/>
            <person name="Meijer H.J."/>
            <person name="Morris P."/>
            <person name="Nusbaum C."/>
            <person name="Oome S."/>
            <person name="Phillips A.J."/>
            <person name="van Rooyen D."/>
            <person name="Rzeszutek E."/>
            <person name="Saraiva M."/>
            <person name="Secombes C.J."/>
            <person name="Seidl M.F."/>
            <person name="Snel B."/>
            <person name="Stassen J.H."/>
            <person name="Sykes S."/>
            <person name="Tripathy S."/>
            <person name="van den Berg H."/>
            <person name="Vega-Arreguin J.C."/>
            <person name="Wawra S."/>
            <person name="Young S.K."/>
            <person name="Zeng Q."/>
            <person name="Dieguez-Uribeondo J."/>
            <person name="Russ C."/>
            <person name="Tyler B.M."/>
            <person name="van West P."/>
        </authorList>
    </citation>
    <scope>NUCLEOTIDE SEQUENCE [LARGE SCALE GENOMIC DNA]</scope>
    <source>
        <strain evidence="1 2">CBS 223.65</strain>
    </source>
</reference>
<evidence type="ECO:0000313" key="1">
    <source>
        <dbReference type="EMBL" id="KDO16942.1"/>
    </source>
</evidence>
<dbReference type="InterPro" id="IPR052050">
    <property type="entry name" value="SecEffector_AnkRepeat"/>
</dbReference>
<dbReference type="PANTHER" id="PTHR46586:SF3">
    <property type="entry name" value="ANKYRIN REPEAT-CONTAINING PROTEIN"/>
    <property type="match status" value="1"/>
</dbReference>
<dbReference type="Proteomes" id="UP000030745">
    <property type="component" value="Unassembled WGS sequence"/>
</dbReference>
<dbReference type="OrthoDB" id="539213at2759"/>
<proteinExistence type="predicted"/>
<dbReference type="PANTHER" id="PTHR46586">
    <property type="entry name" value="ANKYRIN REPEAT-CONTAINING PROTEIN"/>
    <property type="match status" value="1"/>
</dbReference>
<name>A0A067BQH7_SAPPC</name>
<dbReference type="OMA" id="HELDACF"/>
<gene>
    <name evidence="1" type="ORF">SPRG_17599</name>
</gene>